<feature type="chain" id="PRO_5031512299" evidence="2">
    <location>
        <begin position="24"/>
        <end position="157"/>
    </location>
</feature>
<name>A0A7W6JWD1_9SPHN</name>
<evidence type="ECO:0000256" key="1">
    <source>
        <dbReference type="SAM" id="MobiDB-lite"/>
    </source>
</evidence>
<organism evidence="3 4">
    <name type="scientific">Sphingomonas kyeonggiensis</name>
    <dbReference type="NCBI Taxonomy" id="1268553"/>
    <lineage>
        <taxon>Bacteria</taxon>
        <taxon>Pseudomonadati</taxon>
        <taxon>Pseudomonadota</taxon>
        <taxon>Alphaproteobacteria</taxon>
        <taxon>Sphingomonadales</taxon>
        <taxon>Sphingomonadaceae</taxon>
        <taxon>Sphingomonas</taxon>
    </lineage>
</organism>
<keyword evidence="4" id="KW-1185">Reference proteome</keyword>
<sequence>MGKYQLIIGAALAASVATAPAFAQDAPVAAKDKAPPRTVTRPSGAVSSSYARCAPGSPIGGIVVKGGVNPTKREGAAEPECPSSDPAEAAEGKGRTYTGGRRTEDAAPAAAEAAKLPATGNMPSRLSMTPTTARTAEPPAPADKSISEKGVAASKPR</sequence>
<proteinExistence type="predicted"/>
<dbReference type="AlphaFoldDB" id="A0A7W6JWD1"/>
<feature type="signal peptide" evidence="2">
    <location>
        <begin position="1"/>
        <end position="23"/>
    </location>
</feature>
<evidence type="ECO:0000313" key="4">
    <source>
        <dbReference type="Proteomes" id="UP000557392"/>
    </source>
</evidence>
<dbReference type="Proteomes" id="UP000557392">
    <property type="component" value="Unassembled WGS sequence"/>
</dbReference>
<feature type="compositionally biased region" description="Low complexity" evidence="1">
    <location>
        <begin position="95"/>
        <end position="118"/>
    </location>
</feature>
<protein>
    <submittedName>
        <fullName evidence="3">Uncharacterized protein</fullName>
    </submittedName>
</protein>
<dbReference type="RefSeq" id="WP_183999108.1">
    <property type="nucleotide sequence ID" value="NZ_JACIEH010000003.1"/>
</dbReference>
<reference evidence="3 4" key="1">
    <citation type="submission" date="2020-08" db="EMBL/GenBank/DDBJ databases">
        <title>Genomic Encyclopedia of Type Strains, Phase IV (KMG-IV): sequencing the most valuable type-strain genomes for metagenomic binning, comparative biology and taxonomic classification.</title>
        <authorList>
            <person name="Goeker M."/>
        </authorList>
    </citation>
    <scope>NUCLEOTIDE SEQUENCE [LARGE SCALE GENOMIC DNA]</scope>
    <source>
        <strain evidence="3 4">DSM 101806</strain>
    </source>
</reference>
<dbReference type="EMBL" id="JACIEH010000003">
    <property type="protein sequence ID" value="MBB4099736.1"/>
    <property type="molecule type" value="Genomic_DNA"/>
</dbReference>
<gene>
    <name evidence="3" type="ORF">GGR46_003308</name>
</gene>
<comment type="caution">
    <text evidence="3">The sequence shown here is derived from an EMBL/GenBank/DDBJ whole genome shotgun (WGS) entry which is preliminary data.</text>
</comment>
<evidence type="ECO:0000256" key="2">
    <source>
        <dbReference type="SAM" id="SignalP"/>
    </source>
</evidence>
<keyword evidence="2" id="KW-0732">Signal</keyword>
<accession>A0A7W6JWD1</accession>
<feature type="region of interest" description="Disordered" evidence="1">
    <location>
        <begin position="24"/>
        <end position="157"/>
    </location>
</feature>
<evidence type="ECO:0000313" key="3">
    <source>
        <dbReference type="EMBL" id="MBB4099736.1"/>
    </source>
</evidence>